<sequence length="295" mass="35088">MTDEILLIIADKDENKQKAFINEYHTFYKTGLIQGLLELTDEYINIDDDIHKVVRINVDISYEAAQLYFSNVDINENNMNYDLLKLMMLAEDHRIEQLIMKLSPKIIKNEFDPLLCRLVHNTFEHIISNEMVRQNVYFDTESDKFMKFDENSDLALYKGSCFSTSDNNDLLEHLQCISNDKIMIVNPCFYSEDQFIMMSDIHKIEINFRNNKMFSNAEINYIKIFQYNFPSDKHEGRKNFLCKYIKEKGHWNPNLINQIKNNVHYFIQNNDFNINIHHIADLKKEENDINTILII</sequence>
<evidence type="ECO:0000313" key="1">
    <source>
        <dbReference type="EMBL" id="ARF08038.1"/>
    </source>
</evidence>
<dbReference type="EMBL" id="KY684083">
    <property type="protein sequence ID" value="ARF08038.1"/>
    <property type="molecule type" value="Genomic_DNA"/>
</dbReference>
<name>A0A1V0S8S6_9VIRU</name>
<accession>A0A1V0S8S6</accession>
<organism evidence="1">
    <name type="scientific">Catovirus CTV1</name>
    <dbReference type="NCBI Taxonomy" id="1977631"/>
    <lineage>
        <taxon>Viruses</taxon>
        <taxon>Varidnaviria</taxon>
        <taxon>Bamfordvirae</taxon>
        <taxon>Nucleocytoviricota</taxon>
        <taxon>Megaviricetes</taxon>
        <taxon>Imitervirales</taxon>
        <taxon>Mimiviridae</taxon>
        <taxon>Klosneuvirinae</taxon>
        <taxon>Catovirus</taxon>
    </lineage>
</organism>
<gene>
    <name evidence="1" type="ORF">Catovirus_1_88</name>
</gene>
<proteinExistence type="predicted"/>
<reference evidence="1" key="1">
    <citation type="journal article" date="2017" name="Science">
        <title>Giant viruses with an expanded complement of translation system components.</title>
        <authorList>
            <person name="Schulz F."/>
            <person name="Yutin N."/>
            <person name="Ivanova N.N."/>
            <person name="Ortega D.R."/>
            <person name="Lee T.K."/>
            <person name="Vierheilig J."/>
            <person name="Daims H."/>
            <person name="Horn M."/>
            <person name="Wagner M."/>
            <person name="Jensen G.J."/>
            <person name="Kyrpides N.C."/>
            <person name="Koonin E.V."/>
            <person name="Woyke T."/>
        </authorList>
    </citation>
    <scope>NUCLEOTIDE SEQUENCE</scope>
    <source>
        <strain evidence="1">CTV1</strain>
    </source>
</reference>
<protein>
    <submittedName>
        <fullName evidence="1">Uncharacterized protein</fullName>
    </submittedName>
</protein>